<gene>
    <name evidence="2" type="ORF">DICVIV_01657</name>
</gene>
<evidence type="ECO:0000256" key="1">
    <source>
        <dbReference type="SAM" id="MobiDB-lite"/>
    </source>
</evidence>
<evidence type="ECO:0000313" key="2">
    <source>
        <dbReference type="EMBL" id="KJH52192.1"/>
    </source>
</evidence>
<feature type="compositionally biased region" description="Basic and acidic residues" evidence="1">
    <location>
        <begin position="337"/>
        <end position="351"/>
    </location>
</feature>
<proteinExistence type="predicted"/>
<reference evidence="2 3" key="1">
    <citation type="submission" date="2013-11" db="EMBL/GenBank/DDBJ databases">
        <title>Draft genome of the bovine lungworm Dictyocaulus viviparus.</title>
        <authorList>
            <person name="Mitreva M."/>
        </authorList>
    </citation>
    <scope>NUCLEOTIDE SEQUENCE [LARGE SCALE GENOMIC DNA]</scope>
    <source>
        <strain evidence="2 3">HannoverDv2000</strain>
    </source>
</reference>
<dbReference type="OrthoDB" id="5810818at2759"/>
<accession>A0A0D8Y7N8</accession>
<dbReference type="AlphaFoldDB" id="A0A0D8Y7N8"/>
<dbReference type="Proteomes" id="UP000053766">
    <property type="component" value="Unassembled WGS sequence"/>
</dbReference>
<name>A0A0D8Y7N8_DICVI</name>
<dbReference type="EMBL" id="KN716169">
    <property type="protein sequence ID" value="KJH52192.1"/>
    <property type="molecule type" value="Genomic_DNA"/>
</dbReference>
<reference evidence="3" key="2">
    <citation type="journal article" date="2016" name="Sci. Rep.">
        <title>Dictyocaulus viviparus genome, variome and transcriptome elucidate lungworm biology and support future intervention.</title>
        <authorList>
            <person name="McNulty S.N."/>
            <person name="Strube C."/>
            <person name="Rosa B.A."/>
            <person name="Martin J.C."/>
            <person name="Tyagi R."/>
            <person name="Choi Y.J."/>
            <person name="Wang Q."/>
            <person name="Hallsworth Pepin K."/>
            <person name="Zhang X."/>
            <person name="Ozersky P."/>
            <person name="Wilson R.K."/>
            <person name="Sternberg P.W."/>
            <person name="Gasser R.B."/>
            <person name="Mitreva M."/>
        </authorList>
    </citation>
    <scope>NUCLEOTIDE SEQUENCE [LARGE SCALE GENOMIC DNA]</scope>
    <source>
        <strain evidence="3">HannoverDv2000</strain>
    </source>
</reference>
<feature type="compositionally biased region" description="Low complexity" evidence="1">
    <location>
        <begin position="78"/>
        <end position="89"/>
    </location>
</feature>
<feature type="region of interest" description="Disordered" evidence="1">
    <location>
        <begin position="44"/>
        <end position="89"/>
    </location>
</feature>
<protein>
    <submittedName>
        <fullName evidence="2">Uncharacterized protein</fullName>
    </submittedName>
</protein>
<evidence type="ECO:0000313" key="3">
    <source>
        <dbReference type="Proteomes" id="UP000053766"/>
    </source>
</evidence>
<keyword evidence="3" id="KW-1185">Reference proteome</keyword>
<feature type="compositionally biased region" description="Low complexity" evidence="1">
    <location>
        <begin position="433"/>
        <end position="445"/>
    </location>
</feature>
<feature type="region of interest" description="Disordered" evidence="1">
    <location>
        <begin position="318"/>
        <end position="351"/>
    </location>
</feature>
<dbReference type="STRING" id="29172.A0A0D8Y7N8"/>
<sequence>MFIFHSSSAYPYLSDLTHSIKEGRRFCHVHNFNGTTMMLKLGQEPTEASEKMKNNLSSVSASESQHGHSGEESDIDSCSDYGSTDSPSSSAFEIASPVFVDQMPSSSDDDTVQIKNLRFRRNLLRNRDSIIRRKKGLLVDGYSSESSLGSGYSLEITSSEDVKIAEQSVETSISPHNIESPQFLPEISSPERPFLRPPSATAEELIEIHRNYRKAASHEWPVLLPPNMDEDLQNLDHSDPKKRPRYLPLAPPYHLLPNTLFFRKTFIKPPPTYCSDGLPPLKRIINRYVASILIDHMKCEEKLRIFVQEKKKQILSDLQSKQRKMKHEEERDNEGDETTHDDQHIEFQNKKERSPRVVLQHLLYGGQLIHYIQGDGEPPCVPGYFVNSPLIPSNIRITREVSGNGPTEYQQQRTTCGFYFLPLLPSREDQCNDLPPTLPDSSTSPQVTSPHREYSQEELLASEVTKEFVDISDYEDIPEFNVISTERFASISITQTTLNLQFTESRLNSCHVSQQR</sequence>
<feature type="region of interest" description="Disordered" evidence="1">
    <location>
        <begin position="430"/>
        <end position="449"/>
    </location>
</feature>
<organism evidence="2 3">
    <name type="scientific">Dictyocaulus viviparus</name>
    <name type="common">Bovine lungworm</name>
    <dbReference type="NCBI Taxonomy" id="29172"/>
    <lineage>
        <taxon>Eukaryota</taxon>
        <taxon>Metazoa</taxon>
        <taxon>Ecdysozoa</taxon>
        <taxon>Nematoda</taxon>
        <taxon>Chromadorea</taxon>
        <taxon>Rhabditida</taxon>
        <taxon>Rhabditina</taxon>
        <taxon>Rhabditomorpha</taxon>
        <taxon>Strongyloidea</taxon>
        <taxon>Metastrongylidae</taxon>
        <taxon>Dictyocaulus</taxon>
    </lineage>
</organism>